<comment type="caution">
    <text evidence="1">The sequence shown here is derived from an EMBL/GenBank/DDBJ whole genome shotgun (WGS) entry which is preliminary data.</text>
</comment>
<evidence type="ECO:0000313" key="2">
    <source>
        <dbReference type="Proteomes" id="UP000558284"/>
    </source>
</evidence>
<dbReference type="AlphaFoldDB" id="A0A838BD74"/>
<dbReference type="Proteomes" id="UP000558284">
    <property type="component" value="Unassembled WGS sequence"/>
</dbReference>
<dbReference type="EMBL" id="JACDTY010000024">
    <property type="protein sequence ID" value="MBA1144516.1"/>
    <property type="molecule type" value="Genomic_DNA"/>
</dbReference>
<reference evidence="1 2" key="1">
    <citation type="submission" date="2020-07" db="EMBL/GenBank/DDBJ databases">
        <title>Definition of the novel symbiovar canariense within Mesorhizobium novociceri, a new species of genus Mesorhizobium nodulating Cicer canariense in the Caldera de Taburiente National Park (La Palma, Canary Islands).</title>
        <authorList>
            <person name="Leon-Barrios M."/>
            <person name="Perez-Yepez J."/>
            <person name="Flores-Felix J.D."/>
            <person name="Ramirez-Baena M.H."/>
            <person name="Pulido-Suarez L."/>
            <person name="Igual J.M."/>
            <person name="Velazquez E."/>
            <person name="Peix A."/>
        </authorList>
    </citation>
    <scope>NUCLEOTIDE SEQUENCE [LARGE SCALE GENOMIC DNA]</scope>
    <source>
        <strain evidence="1 2">CCANP35</strain>
    </source>
</reference>
<sequence length="230" mass="25720">MTTAMQDAMIWMNKNFGADIDAAVAGTPITKNLLISIGIQETFYIWAKMYKTATPEEVLAVCVGDTIDFPKRASAWPKDRADLESHARGKEMFKVARAALVRIAAINSGYKVAVKKADKFCHGFGMFQYDIQFFDGDKDYFINEKWATWKGTLSRGMSELTAQTKAVYGAGKKSLTHDESVYVAIAYNQGATKTKKNMATRKFKQGYKDDLGVFYGEHIESNLKATKGLW</sequence>
<name>A0A838BD74_9HYPH</name>
<organism evidence="1 2">
    <name type="scientific">Mesorhizobium neociceri</name>
    <dbReference type="NCBI Taxonomy" id="1307853"/>
    <lineage>
        <taxon>Bacteria</taxon>
        <taxon>Pseudomonadati</taxon>
        <taxon>Pseudomonadota</taxon>
        <taxon>Alphaproteobacteria</taxon>
        <taxon>Hyphomicrobiales</taxon>
        <taxon>Phyllobacteriaceae</taxon>
        <taxon>Mesorhizobium</taxon>
    </lineage>
</organism>
<evidence type="ECO:0000313" key="1">
    <source>
        <dbReference type="EMBL" id="MBA1144516.1"/>
    </source>
</evidence>
<dbReference type="RefSeq" id="WP_181061454.1">
    <property type="nucleotide sequence ID" value="NZ_JACDTY010000024.1"/>
</dbReference>
<proteinExistence type="predicted"/>
<gene>
    <name evidence="1" type="ORF">H0241_30405</name>
</gene>
<accession>A0A838BD74</accession>
<keyword evidence="2" id="KW-1185">Reference proteome</keyword>
<protein>
    <submittedName>
        <fullName evidence="1">SH3 domain-containing protein</fullName>
    </submittedName>
</protein>